<dbReference type="GO" id="GO:0006955">
    <property type="term" value="P:immune response"/>
    <property type="evidence" value="ECO:0007669"/>
    <property type="project" value="InterPro"/>
</dbReference>
<feature type="transmembrane region" description="Helical" evidence="21">
    <location>
        <begin position="174"/>
        <end position="192"/>
    </location>
</feature>
<evidence type="ECO:0000256" key="1">
    <source>
        <dbReference type="ARBA" id="ARBA00004251"/>
    </source>
</evidence>
<dbReference type="Proteomes" id="UP000694906">
    <property type="component" value="Unplaced"/>
</dbReference>
<dbReference type="GO" id="GO:0009897">
    <property type="term" value="C:external side of plasma membrane"/>
    <property type="evidence" value="ECO:0007669"/>
    <property type="project" value="TreeGrafter"/>
</dbReference>
<dbReference type="GO" id="GO:0032872">
    <property type="term" value="P:regulation of stress-activated MAPK cascade"/>
    <property type="evidence" value="ECO:0007669"/>
    <property type="project" value="TreeGrafter"/>
</dbReference>
<reference evidence="27" key="2">
    <citation type="submission" date="2025-04" db="UniProtKB">
        <authorList>
            <consortium name="RefSeq"/>
        </authorList>
    </citation>
    <scope>IDENTIFICATION</scope>
</reference>
<name>A0A0N8ET11_HETGA</name>
<dbReference type="SMART" id="SM00005">
    <property type="entry name" value="DEATH"/>
    <property type="match status" value="1"/>
</dbReference>
<evidence type="ECO:0000313" key="26">
    <source>
        <dbReference type="Proteomes" id="UP000694906"/>
    </source>
</evidence>
<feature type="repeat" description="TNFR-Cys" evidence="20">
    <location>
        <begin position="84"/>
        <end position="127"/>
    </location>
</feature>
<keyword evidence="6" id="KW-0053">Apoptosis</keyword>
<keyword evidence="10 21" id="KW-1133">Transmembrane helix</keyword>
<feature type="domain" description="Death" evidence="23">
    <location>
        <begin position="226"/>
        <end position="310"/>
    </location>
</feature>
<dbReference type="GO" id="GO:0005031">
    <property type="term" value="F:tumor necrosis factor receptor activity"/>
    <property type="evidence" value="ECO:0007669"/>
    <property type="project" value="TreeGrafter"/>
</dbReference>
<keyword evidence="8" id="KW-0677">Repeat</keyword>
<evidence type="ECO:0000259" key="24">
    <source>
        <dbReference type="PROSITE" id="PS50050"/>
    </source>
</evidence>
<dbReference type="CDD" id="cd08316">
    <property type="entry name" value="Death_FAS_TNFRSF6"/>
    <property type="match status" value="1"/>
</dbReference>
<dbReference type="PRINTS" id="PR01680">
    <property type="entry name" value="TNFACTORR6"/>
</dbReference>
<dbReference type="InterPro" id="IPR011029">
    <property type="entry name" value="DEATH-like_dom_sf"/>
</dbReference>
<evidence type="ECO:0000256" key="17">
    <source>
        <dbReference type="ARBA" id="ARBA00030181"/>
    </source>
</evidence>
<dbReference type="InterPro" id="IPR033999">
    <property type="entry name" value="TNFRSF6_N"/>
</dbReference>
<dbReference type="PROSITE" id="PS50050">
    <property type="entry name" value="TNFR_NGFR_2"/>
    <property type="match status" value="2"/>
</dbReference>
<keyword evidence="26" id="KW-1185">Reference proteome</keyword>
<dbReference type="GO" id="GO:0097192">
    <property type="term" value="P:extrinsic apoptotic signaling pathway in absence of ligand"/>
    <property type="evidence" value="ECO:0007669"/>
    <property type="project" value="TreeGrafter"/>
</dbReference>
<evidence type="ECO:0000256" key="11">
    <source>
        <dbReference type="ARBA" id="ARBA00023136"/>
    </source>
</evidence>
<evidence type="ECO:0000313" key="27">
    <source>
        <dbReference type="RefSeq" id="XP_021094813.1"/>
    </source>
</evidence>
<evidence type="ECO:0000256" key="4">
    <source>
        <dbReference type="ARBA" id="ARBA00022475"/>
    </source>
</evidence>
<feature type="domain" description="TNFR-Cys" evidence="24">
    <location>
        <begin position="128"/>
        <end position="165"/>
    </location>
</feature>
<feature type="repeat" description="TNFR-Cys" evidence="20">
    <location>
        <begin position="128"/>
        <end position="165"/>
    </location>
</feature>
<keyword evidence="12" id="KW-0564">Palmitate</keyword>
<dbReference type="GO" id="GO:0097049">
    <property type="term" value="P:motor neuron apoptotic process"/>
    <property type="evidence" value="ECO:0007669"/>
    <property type="project" value="TreeGrafter"/>
</dbReference>
<feature type="signal peptide" evidence="22">
    <location>
        <begin position="1"/>
        <end position="20"/>
    </location>
</feature>
<dbReference type="InterPro" id="IPR001368">
    <property type="entry name" value="TNFR/NGFR_Cys_rich_reg"/>
</dbReference>
<evidence type="ECO:0000256" key="8">
    <source>
        <dbReference type="ARBA" id="ARBA00022737"/>
    </source>
</evidence>
<dbReference type="RefSeq" id="XP_021094813.1">
    <property type="nucleotide sequence ID" value="XM_021239154.1"/>
</dbReference>
<gene>
    <name evidence="25" type="primary">FAS</name>
    <name evidence="27" type="synonym">Fas</name>
</gene>
<dbReference type="GeneID" id="101704746"/>
<keyword evidence="5 21" id="KW-0812">Transmembrane</keyword>
<dbReference type="GO" id="GO:0031265">
    <property type="term" value="C:CD95 death-inducing signaling complex"/>
    <property type="evidence" value="ECO:0007669"/>
    <property type="project" value="UniProtKB-ARBA"/>
</dbReference>
<sequence>MPRTWVLLLGVFTFIAGPLSKTVNARVTDINSKGLELRNKVIKREAQCSEGLYRAGQFCCQPCPPGKRKAADCKFDEGEPECVFCKEGEEYTDKEHYSPKCRRCSFCDGGHGLEVERNCTRIQDTKCRCKSNFYCNTSVCEHCNPCITCEHGIIEKCTPTSNTKCKKESSRHKLWWFCILILPIGPALGLYMKYFRRNHFHPENMFLHPPQETETVPLNVSDADFSKYIPRIAELMTINEIREFVRKNGVSEAKIDDIKNDSPQDTAEQKVQLLHSWYQVNGKKNACSTFIKSLEKAKLCAHSKQFQNIVQADMSNNHENSNFTSENERQSLA</sequence>
<keyword evidence="9" id="KW-0112">Calmodulin-binding</keyword>
<dbReference type="AlphaFoldDB" id="A0A0N8ET11"/>
<keyword evidence="15" id="KW-0325">Glycoprotein</keyword>
<dbReference type="GO" id="GO:0005516">
    <property type="term" value="F:calmodulin binding"/>
    <property type="evidence" value="ECO:0007669"/>
    <property type="project" value="UniProtKB-KW"/>
</dbReference>
<evidence type="ECO:0000256" key="16">
    <source>
        <dbReference type="ARBA" id="ARBA00023288"/>
    </source>
</evidence>
<keyword evidence="7 22" id="KW-0732">Signal</keyword>
<keyword evidence="13" id="KW-1015">Disulfide bond</keyword>
<evidence type="ECO:0000256" key="15">
    <source>
        <dbReference type="ARBA" id="ARBA00023180"/>
    </source>
</evidence>
<dbReference type="Pfam" id="PF00531">
    <property type="entry name" value="Death"/>
    <property type="match status" value="1"/>
</dbReference>
<dbReference type="PANTHER" id="PTHR46874">
    <property type="entry name" value="TUMOR NECROSIS FACTOR RECEPTOR SUPERFAMILY MEMBER 6"/>
    <property type="match status" value="1"/>
</dbReference>
<dbReference type="FunFam" id="2.10.50.10:FF:000021">
    <property type="entry name" value="Tumor necrosis factor receptor superfamily member 6"/>
    <property type="match status" value="1"/>
</dbReference>
<dbReference type="Pfam" id="PF00020">
    <property type="entry name" value="TNFR_c6"/>
    <property type="match status" value="1"/>
</dbReference>
<dbReference type="PROSITE" id="PS50017">
    <property type="entry name" value="DEATH_DOMAIN"/>
    <property type="match status" value="1"/>
</dbReference>
<dbReference type="Gene3D" id="1.10.533.10">
    <property type="entry name" value="Death Domain, Fas"/>
    <property type="match status" value="1"/>
</dbReference>
<evidence type="ECO:0000256" key="20">
    <source>
        <dbReference type="PROSITE-ProRule" id="PRU00206"/>
    </source>
</evidence>
<dbReference type="GO" id="GO:0045121">
    <property type="term" value="C:membrane raft"/>
    <property type="evidence" value="ECO:0007669"/>
    <property type="project" value="UniProtKB-SubCell"/>
</dbReference>
<reference evidence="25" key="1">
    <citation type="submission" date="2015-10" db="EMBL/GenBank/DDBJ databases">
        <title>FRAMA: From RNA-seq data to annotated mRNA assemblies.</title>
        <authorList>
            <person name="Bens M."/>
            <person name="Sahm A."/>
            <person name="Jahn N."/>
            <person name="Morhart M."/>
            <person name="Holtze S."/>
            <person name="Hildebrandt T.B."/>
            <person name="Platzer M."/>
            <person name="Szafranski K."/>
        </authorList>
    </citation>
    <scope>NUCLEOTIDE SEQUENCE</scope>
    <source>
        <tissue evidence="25">Skin</tissue>
    </source>
</reference>
<dbReference type="GO" id="GO:0043066">
    <property type="term" value="P:negative regulation of apoptotic process"/>
    <property type="evidence" value="ECO:0007669"/>
    <property type="project" value="TreeGrafter"/>
</dbReference>
<comment type="subcellular location">
    <subcellularLocation>
        <location evidence="1">Cell membrane</location>
        <topology evidence="1">Single-pass type I membrane protein</topology>
    </subcellularLocation>
    <subcellularLocation>
        <location evidence="2">Membrane raft</location>
    </subcellularLocation>
</comment>
<evidence type="ECO:0000256" key="10">
    <source>
        <dbReference type="ARBA" id="ARBA00022989"/>
    </source>
</evidence>
<dbReference type="GO" id="GO:0097527">
    <property type="term" value="P:necroptotic signaling pathway"/>
    <property type="evidence" value="ECO:0007669"/>
    <property type="project" value="TreeGrafter"/>
</dbReference>
<dbReference type="Gene3D" id="2.10.50.10">
    <property type="entry name" value="Tumor Necrosis Factor Receptor, subunit A, domain 2"/>
    <property type="match status" value="2"/>
</dbReference>
<feature type="domain" description="TNFR-Cys" evidence="24">
    <location>
        <begin position="84"/>
        <end position="127"/>
    </location>
</feature>
<dbReference type="InterPro" id="IPR000488">
    <property type="entry name" value="Death_dom"/>
</dbReference>
<comment type="caution">
    <text evidence="20">Lacks conserved residue(s) required for the propagation of feature annotation.</text>
</comment>
<dbReference type="SUPFAM" id="SSF57586">
    <property type="entry name" value="TNF receptor-like"/>
    <property type="match status" value="2"/>
</dbReference>
<evidence type="ECO:0000256" key="3">
    <source>
        <dbReference type="ARBA" id="ARBA00015761"/>
    </source>
</evidence>
<protein>
    <recommendedName>
        <fullName evidence="3">Tumor necrosis factor receptor superfamily member 6</fullName>
    </recommendedName>
    <alternativeName>
        <fullName evidence="18">Apo-1 antigen</fullName>
    </alternativeName>
    <alternativeName>
        <fullName evidence="19">Apoptosis-mediating surface antigen FAS</fullName>
    </alternativeName>
    <alternativeName>
        <fullName evidence="17">FASLG receptor</fullName>
    </alternativeName>
</protein>
<proteinExistence type="predicted"/>
<evidence type="ECO:0000256" key="7">
    <source>
        <dbReference type="ARBA" id="ARBA00022729"/>
    </source>
</evidence>
<keyword evidence="4" id="KW-1003">Cell membrane</keyword>
<evidence type="ECO:0000313" key="25">
    <source>
        <dbReference type="EMBL" id="JAN97957.1"/>
    </source>
</evidence>
<evidence type="ECO:0000256" key="18">
    <source>
        <dbReference type="ARBA" id="ARBA00032338"/>
    </source>
</evidence>
<dbReference type="PANTHER" id="PTHR46874:SF1">
    <property type="entry name" value="TUMOR NECROSIS FACTOR RECEPTOR SUPERFAMILY MEMBER 6"/>
    <property type="match status" value="1"/>
</dbReference>
<dbReference type="InterPro" id="IPR033998">
    <property type="entry name" value="TNFRSF6_death"/>
</dbReference>
<evidence type="ECO:0000256" key="5">
    <source>
        <dbReference type="ARBA" id="ARBA00022692"/>
    </source>
</evidence>
<dbReference type="InterPro" id="IPR008063">
    <property type="entry name" value="Fas_rcpt"/>
</dbReference>
<keyword evidence="11 21" id="KW-0472">Membrane</keyword>
<dbReference type="GO" id="GO:0006924">
    <property type="term" value="P:activation-induced cell death of T cells"/>
    <property type="evidence" value="ECO:0007669"/>
    <property type="project" value="TreeGrafter"/>
</dbReference>
<evidence type="ECO:0000256" key="13">
    <source>
        <dbReference type="ARBA" id="ARBA00023157"/>
    </source>
</evidence>
<accession>A0A0N8ET11</accession>
<evidence type="ECO:0000256" key="14">
    <source>
        <dbReference type="ARBA" id="ARBA00023170"/>
    </source>
</evidence>
<organism evidence="25">
    <name type="scientific">Heterocephalus glaber</name>
    <name type="common">Naked mole rat</name>
    <dbReference type="NCBI Taxonomy" id="10181"/>
    <lineage>
        <taxon>Eukaryota</taxon>
        <taxon>Metazoa</taxon>
        <taxon>Chordata</taxon>
        <taxon>Craniata</taxon>
        <taxon>Vertebrata</taxon>
        <taxon>Euteleostomi</taxon>
        <taxon>Mammalia</taxon>
        <taxon>Eutheria</taxon>
        <taxon>Euarchontoglires</taxon>
        <taxon>Glires</taxon>
        <taxon>Rodentia</taxon>
        <taxon>Hystricomorpha</taxon>
        <taxon>Bathyergidae</taxon>
        <taxon>Heterocephalus</taxon>
    </lineage>
</organism>
<evidence type="ECO:0000256" key="21">
    <source>
        <dbReference type="SAM" id="Phobius"/>
    </source>
</evidence>
<dbReference type="SUPFAM" id="SSF47986">
    <property type="entry name" value="DEATH domain"/>
    <property type="match status" value="1"/>
</dbReference>
<dbReference type="EMBL" id="GEBF01005675">
    <property type="protein sequence ID" value="JAN97957.1"/>
    <property type="molecule type" value="Transcribed_RNA"/>
</dbReference>
<dbReference type="CDD" id="cd10579">
    <property type="entry name" value="TNFRSF6"/>
    <property type="match status" value="1"/>
</dbReference>
<evidence type="ECO:0000256" key="9">
    <source>
        <dbReference type="ARBA" id="ARBA00022860"/>
    </source>
</evidence>
<feature type="chain" id="PRO_5044544958" description="Tumor necrosis factor receptor superfamily member 6" evidence="22">
    <location>
        <begin position="21"/>
        <end position="333"/>
    </location>
</feature>
<dbReference type="SMART" id="SM00208">
    <property type="entry name" value="TNFR"/>
    <property type="match status" value="3"/>
</dbReference>
<keyword evidence="16" id="KW-0449">Lipoprotein</keyword>
<evidence type="ECO:0000256" key="19">
    <source>
        <dbReference type="ARBA" id="ARBA00032502"/>
    </source>
</evidence>
<evidence type="ECO:0000256" key="2">
    <source>
        <dbReference type="ARBA" id="ARBA00004285"/>
    </source>
</evidence>
<evidence type="ECO:0000256" key="12">
    <source>
        <dbReference type="ARBA" id="ARBA00023139"/>
    </source>
</evidence>
<keyword evidence="14 25" id="KW-0675">Receptor</keyword>
<evidence type="ECO:0000259" key="23">
    <source>
        <dbReference type="PROSITE" id="PS50017"/>
    </source>
</evidence>
<evidence type="ECO:0000256" key="22">
    <source>
        <dbReference type="SAM" id="SignalP"/>
    </source>
</evidence>
<evidence type="ECO:0000256" key="6">
    <source>
        <dbReference type="ARBA" id="ARBA00022703"/>
    </source>
</evidence>